<feature type="transmembrane region" description="Helical" evidence="1">
    <location>
        <begin position="12"/>
        <end position="32"/>
    </location>
</feature>
<sequence length="115" mass="11870">MKQFPNDYLHTIGIIIAALAPAAIGAAVAQAWEHGLSWTQRLVQWAVGICVSYYVTGAIGAILHLDPFVAQAIGFVIAMVAFRATPAFIAASVAAVGAIPSGLLAKIGINKDPAS</sequence>
<dbReference type="Proteomes" id="UP001160625">
    <property type="component" value="Unassembled WGS sequence"/>
</dbReference>
<proteinExistence type="predicted"/>
<accession>A0ABT6N7U7</accession>
<protein>
    <submittedName>
        <fullName evidence="2">Uncharacterized protein</fullName>
    </submittedName>
</protein>
<dbReference type="EMBL" id="JARYGZ010000007">
    <property type="protein sequence ID" value="MDH7641189.1"/>
    <property type="molecule type" value="Genomic_DNA"/>
</dbReference>
<evidence type="ECO:0000313" key="2">
    <source>
        <dbReference type="EMBL" id="MDH7641189.1"/>
    </source>
</evidence>
<feature type="transmembrane region" description="Helical" evidence="1">
    <location>
        <begin position="72"/>
        <end position="99"/>
    </location>
</feature>
<dbReference type="RefSeq" id="WP_281046532.1">
    <property type="nucleotide sequence ID" value="NZ_JARYGZ010000007.1"/>
</dbReference>
<comment type="caution">
    <text evidence="2">The sequence shown here is derived from an EMBL/GenBank/DDBJ whole genome shotgun (WGS) entry which is preliminary data.</text>
</comment>
<evidence type="ECO:0000313" key="3">
    <source>
        <dbReference type="Proteomes" id="UP001160625"/>
    </source>
</evidence>
<evidence type="ECO:0000256" key="1">
    <source>
        <dbReference type="SAM" id="Phobius"/>
    </source>
</evidence>
<organism evidence="2 3">
    <name type="scientific">Sphingomonas oryzagri</name>
    <dbReference type="NCBI Taxonomy" id="3042314"/>
    <lineage>
        <taxon>Bacteria</taxon>
        <taxon>Pseudomonadati</taxon>
        <taxon>Pseudomonadota</taxon>
        <taxon>Alphaproteobacteria</taxon>
        <taxon>Sphingomonadales</taxon>
        <taxon>Sphingomonadaceae</taxon>
        <taxon>Sphingomonas</taxon>
    </lineage>
</organism>
<keyword evidence="1" id="KW-1133">Transmembrane helix</keyword>
<name>A0ABT6N7U7_9SPHN</name>
<keyword evidence="1" id="KW-0812">Transmembrane</keyword>
<keyword evidence="3" id="KW-1185">Reference proteome</keyword>
<keyword evidence="1" id="KW-0472">Membrane</keyword>
<reference evidence="2" key="1">
    <citation type="submission" date="2023-04" db="EMBL/GenBank/DDBJ databases">
        <title>Sphingomonas sp. MAHUQ-71 isolated from rice field.</title>
        <authorList>
            <person name="Huq M.A."/>
        </authorList>
    </citation>
    <scope>NUCLEOTIDE SEQUENCE</scope>
    <source>
        <strain evidence="2">MAHUQ-71</strain>
    </source>
</reference>
<gene>
    <name evidence="2" type="ORF">QGN17_20810</name>
</gene>
<feature type="transmembrane region" description="Helical" evidence="1">
    <location>
        <begin position="44"/>
        <end position="65"/>
    </location>
</feature>